<evidence type="ECO:0000256" key="4">
    <source>
        <dbReference type="ARBA" id="ARBA00022734"/>
    </source>
</evidence>
<evidence type="ECO:0000256" key="2">
    <source>
        <dbReference type="ARBA" id="ARBA00022692"/>
    </source>
</evidence>
<accession>G3STB8</accession>
<keyword evidence="5" id="KW-0130">Cell adhesion</keyword>
<comment type="similarity">
    <text evidence="11">Belongs to the immunoglobulin superfamily. SIGLEC (sialic acid binding Ig-like lectin) family.</text>
</comment>
<evidence type="ECO:0000256" key="11">
    <source>
        <dbReference type="ARBA" id="ARBA00038361"/>
    </source>
</evidence>
<feature type="compositionally biased region" description="Polar residues" evidence="12">
    <location>
        <begin position="438"/>
        <end position="456"/>
    </location>
</feature>
<proteinExistence type="inferred from homology"/>
<evidence type="ECO:0000256" key="8">
    <source>
        <dbReference type="ARBA" id="ARBA00023157"/>
    </source>
</evidence>
<dbReference type="InterPro" id="IPR051036">
    <property type="entry name" value="SIGLEC"/>
</dbReference>
<evidence type="ECO:0000313" key="17">
    <source>
        <dbReference type="Proteomes" id="UP000007646"/>
    </source>
</evidence>
<dbReference type="InterPro" id="IPR036179">
    <property type="entry name" value="Ig-like_dom_sf"/>
</dbReference>
<dbReference type="SMART" id="SM00409">
    <property type="entry name" value="IG"/>
    <property type="match status" value="2"/>
</dbReference>
<evidence type="ECO:0000256" key="6">
    <source>
        <dbReference type="ARBA" id="ARBA00022989"/>
    </source>
</evidence>
<dbReference type="FunCoup" id="G3STB8">
    <property type="interactions" value="205"/>
</dbReference>
<evidence type="ECO:0000256" key="9">
    <source>
        <dbReference type="ARBA" id="ARBA00023180"/>
    </source>
</evidence>
<dbReference type="PANTHER" id="PTHR12035:SF139">
    <property type="entry name" value="IG-LIKE DOMAIN-CONTAINING PROTEIN"/>
    <property type="match status" value="1"/>
</dbReference>
<evidence type="ECO:0000313" key="16">
    <source>
        <dbReference type="Ensembl" id="ENSLAFP00000003285.3"/>
    </source>
</evidence>
<name>G3STB8_LOXAF</name>
<evidence type="ECO:0000259" key="15">
    <source>
        <dbReference type="PROSITE" id="PS50835"/>
    </source>
</evidence>
<dbReference type="GO" id="GO:0033691">
    <property type="term" value="F:sialic acid binding"/>
    <property type="evidence" value="ECO:0007669"/>
    <property type="project" value="TreeGrafter"/>
</dbReference>
<feature type="chain" id="PRO_5003454181" description="Ig-like domain-containing protein" evidence="14">
    <location>
        <begin position="18"/>
        <end position="456"/>
    </location>
</feature>
<dbReference type="FunFam" id="2.60.40.10:FF:000829">
    <property type="entry name" value="Sialic acid-binding Ig-like lectin 8"/>
    <property type="match status" value="1"/>
</dbReference>
<evidence type="ECO:0000256" key="10">
    <source>
        <dbReference type="ARBA" id="ARBA00023319"/>
    </source>
</evidence>
<keyword evidence="2 13" id="KW-0812">Transmembrane</keyword>
<dbReference type="InterPro" id="IPR013783">
    <property type="entry name" value="Ig-like_fold"/>
</dbReference>
<dbReference type="GeneTree" id="ENSGT01150000286907"/>
<dbReference type="SUPFAM" id="SSF48726">
    <property type="entry name" value="Immunoglobulin"/>
    <property type="match status" value="2"/>
</dbReference>
<keyword evidence="8" id="KW-1015">Disulfide bond</keyword>
<dbReference type="Proteomes" id="UP000007646">
    <property type="component" value="Unassembled WGS sequence"/>
</dbReference>
<dbReference type="InterPro" id="IPR003599">
    <property type="entry name" value="Ig_sub"/>
</dbReference>
<dbReference type="AlphaFoldDB" id="G3STB8"/>
<dbReference type="eggNOG" id="ENOG502S41V">
    <property type="taxonomic scope" value="Eukaryota"/>
</dbReference>
<dbReference type="GO" id="GO:0007155">
    <property type="term" value="P:cell adhesion"/>
    <property type="evidence" value="ECO:0007669"/>
    <property type="project" value="UniProtKB-KW"/>
</dbReference>
<dbReference type="Ensembl" id="ENSLAFT00000003930.3">
    <property type="protein sequence ID" value="ENSLAFP00000003285.3"/>
    <property type="gene ID" value="ENSLAFG00000003928.3"/>
</dbReference>
<keyword evidence="9" id="KW-0325">Glycoprotein</keyword>
<dbReference type="InParanoid" id="G3STB8"/>
<keyword evidence="17" id="KW-1185">Reference proteome</keyword>
<comment type="subcellular location">
    <subcellularLocation>
        <location evidence="1">Membrane</location>
        <topology evidence="1">Single-pass type I membrane protein</topology>
    </subcellularLocation>
</comment>
<reference evidence="16" key="3">
    <citation type="submission" date="2025-09" db="UniProtKB">
        <authorList>
            <consortium name="Ensembl"/>
        </authorList>
    </citation>
    <scope>IDENTIFICATION</scope>
    <source>
        <strain evidence="16">Isolate ISIS603380</strain>
    </source>
</reference>
<dbReference type="Gene3D" id="2.60.40.10">
    <property type="entry name" value="Immunoglobulins"/>
    <property type="match status" value="2"/>
</dbReference>
<evidence type="ECO:0000256" key="3">
    <source>
        <dbReference type="ARBA" id="ARBA00022729"/>
    </source>
</evidence>
<feature type="region of interest" description="Disordered" evidence="12">
    <location>
        <begin position="385"/>
        <end position="456"/>
    </location>
</feature>
<protein>
    <recommendedName>
        <fullName evidence="15">Ig-like domain-containing protein</fullName>
    </recommendedName>
</protein>
<dbReference type="HOGENOM" id="CLU_024444_6_1_1"/>
<feature type="transmembrane region" description="Helical" evidence="13">
    <location>
        <begin position="347"/>
        <end position="368"/>
    </location>
</feature>
<dbReference type="InterPro" id="IPR013106">
    <property type="entry name" value="Ig_V-set"/>
</dbReference>
<keyword evidence="7 13" id="KW-0472">Membrane</keyword>
<evidence type="ECO:0000256" key="13">
    <source>
        <dbReference type="SAM" id="Phobius"/>
    </source>
</evidence>
<dbReference type="STRING" id="9785.ENSLAFP00000003285"/>
<dbReference type="GO" id="GO:0005886">
    <property type="term" value="C:plasma membrane"/>
    <property type="evidence" value="ECO:0007669"/>
    <property type="project" value="TreeGrafter"/>
</dbReference>
<keyword evidence="10" id="KW-0393">Immunoglobulin domain</keyword>
<sequence length="456" mass="50153">PKMLLLLLPLLWTGSLAQDNAFRLQMNKSVTVQEGLCILVPCSVFYPRRGWIDSDPARGYWFRNESNYFSDAPVATNDAGRKVREETKGRFHLVGDPRDYNCSLDIRDARMADKGSYFFRIVRGSYVLYNFNHYQLYVHVTALTQTPNIHIQGTLESGHPTNITCKVPWACKRGMPPTFFWIGVAVTSLGSKTPNSSELTFTPEPHHHGTNLTCRVTFPGAGVATESTIQLNVSYAPQNMTISVFWENGTDFATISSSSNISSCQSLCLACVSSSNPPAWLSWEWGSLTLSSSHPLNPGVLSLNLSLELSSGLRLSYDAQNAHGNQSVTLLLLPGEPRTWSGIAQGASWGAGITALLTLSFCLIFFTVKIYKKKRAEAAATLQSPRPVTWDISSPPSSPSSPRASNSHYPSSEAAAPTLSDEQELHYASVSFQGPRPWNSQGQEVTNTTEYSEIKI</sequence>
<reference evidence="16" key="2">
    <citation type="submission" date="2025-08" db="UniProtKB">
        <authorList>
            <consortium name="Ensembl"/>
        </authorList>
    </citation>
    <scope>IDENTIFICATION</scope>
    <source>
        <strain evidence="16">Isolate ISIS603380</strain>
    </source>
</reference>
<evidence type="ECO:0000256" key="12">
    <source>
        <dbReference type="SAM" id="MobiDB-lite"/>
    </source>
</evidence>
<keyword evidence="4" id="KW-0430">Lectin</keyword>
<keyword evidence="6 13" id="KW-1133">Transmembrane helix</keyword>
<organism evidence="16 17">
    <name type="scientific">Loxodonta africana</name>
    <name type="common">African elephant</name>
    <dbReference type="NCBI Taxonomy" id="9785"/>
    <lineage>
        <taxon>Eukaryota</taxon>
        <taxon>Metazoa</taxon>
        <taxon>Chordata</taxon>
        <taxon>Craniata</taxon>
        <taxon>Vertebrata</taxon>
        <taxon>Euteleostomi</taxon>
        <taxon>Mammalia</taxon>
        <taxon>Eutheria</taxon>
        <taxon>Afrotheria</taxon>
        <taxon>Proboscidea</taxon>
        <taxon>Elephantidae</taxon>
        <taxon>Loxodonta</taxon>
    </lineage>
</organism>
<evidence type="ECO:0000256" key="5">
    <source>
        <dbReference type="ARBA" id="ARBA00022889"/>
    </source>
</evidence>
<reference evidence="16 17" key="1">
    <citation type="submission" date="2009-06" db="EMBL/GenBank/DDBJ databases">
        <title>The Genome Sequence of Loxodonta africana (African elephant).</title>
        <authorList>
            <person name="Di Palma F."/>
            <person name="Heiman D."/>
            <person name="Young S."/>
            <person name="Johnson J."/>
            <person name="Lander E.S."/>
            <person name="Lindblad-Toh K."/>
        </authorList>
    </citation>
    <scope>NUCLEOTIDE SEQUENCE [LARGE SCALE GENOMIC DNA]</scope>
    <source>
        <strain evidence="16 17">Isolate ISIS603380</strain>
    </source>
</reference>
<dbReference type="GO" id="GO:0030246">
    <property type="term" value="F:carbohydrate binding"/>
    <property type="evidence" value="ECO:0007669"/>
    <property type="project" value="UniProtKB-KW"/>
</dbReference>
<feature type="signal peptide" evidence="14">
    <location>
        <begin position="1"/>
        <end position="17"/>
    </location>
</feature>
<evidence type="ECO:0000256" key="14">
    <source>
        <dbReference type="SAM" id="SignalP"/>
    </source>
</evidence>
<evidence type="ECO:0000256" key="7">
    <source>
        <dbReference type="ARBA" id="ARBA00023136"/>
    </source>
</evidence>
<dbReference type="PANTHER" id="PTHR12035">
    <property type="entry name" value="SIALIC ACID BINDING IMMUNOGLOBULIN-LIKE LECTIN"/>
    <property type="match status" value="1"/>
</dbReference>
<dbReference type="OMA" id="TRIAWAQ"/>
<dbReference type="Pfam" id="PF07686">
    <property type="entry name" value="V-set"/>
    <property type="match status" value="1"/>
</dbReference>
<dbReference type="InterPro" id="IPR007110">
    <property type="entry name" value="Ig-like_dom"/>
</dbReference>
<dbReference type="PROSITE" id="PS50835">
    <property type="entry name" value="IG_LIKE"/>
    <property type="match status" value="1"/>
</dbReference>
<feature type="domain" description="Ig-like" evidence="15">
    <location>
        <begin position="147"/>
        <end position="230"/>
    </location>
</feature>
<evidence type="ECO:0000256" key="1">
    <source>
        <dbReference type="ARBA" id="ARBA00004479"/>
    </source>
</evidence>
<keyword evidence="3 14" id="KW-0732">Signal</keyword>